<organism evidence="7 8">
    <name type="scientific">Coemansia javaensis</name>
    <dbReference type="NCBI Taxonomy" id="2761396"/>
    <lineage>
        <taxon>Eukaryota</taxon>
        <taxon>Fungi</taxon>
        <taxon>Fungi incertae sedis</taxon>
        <taxon>Zoopagomycota</taxon>
        <taxon>Kickxellomycotina</taxon>
        <taxon>Kickxellomycetes</taxon>
        <taxon>Kickxellales</taxon>
        <taxon>Kickxellaceae</taxon>
        <taxon>Coemansia</taxon>
    </lineage>
</organism>
<dbReference type="Proteomes" id="UP001140217">
    <property type="component" value="Unassembled WGS sequence"/>
</dbReference>
<proteinExistence type="predicted"/>
<keyword evidence="8" id="KW-1185">Reference proteome</keyword>
<dbReference type="InterPro" id="IPR044611">
    <property type="entry name" value="E3A/B/C-like"/>
</dbReference>
<evidence type="ECO:0000256" key="2">
    <source>
        <dbReference type="ARBA" id="ARBA00012485"/>
    </source>
</evidence>
<evidence type="ECO:0000256" key="4">
    <source>
        <dbReference type="ARBA" id="ARBA00022786"/>
    </source>
</evidence>
<dbReference type="PANTHER" id="PTHR45700">
    <property type="entry name" value="UBIQUITIN-PROTEIN LIGASE E3C"/>
    <property type="match status" value="1"/>
</dbReference>
<dbReference type="GO" id="GO:0000209">
    <property type="term" value="P:protein polyubiquitination"/>
    <property type="evidence" value="ECO:0007669"/>
    <property type="project" value="InterPro"/>
</dbReference>
<feature type="domain" description="HECT" evidence="6">
    <location>
        <begin position="1"/>
        <end position="174"/>
    </location>
</feature>
<dbReference type="SMART" id="SM00119">
    <property type="entry name" value="HECTc"/>
    <property type="match status" value="1"/>
</dbReference>
<dbReference type="OrthoDB" id="8068875at2759"/>
<dbReference type="InterPro" id="IPR035983">
    <property type="entry name" value="Hect_E3_ubiquitin_ligase"/>
</dbReference>
<comment type="caution">
    <text evidence="7">The sequence shown here is derived from an EMBL/GenBank/DDBJ whole genome shotgun (WGS) entry which is preliminary data.</text>
</comment>
<sequence length="174" mass="19189">PVTGANRARYVARYLQFVVFDHARAQISALRRGFALAAGGIVYRMLTPDDLEQWLCGAQADAPIDAAELERVASYEDEYTAAHHVVRWFWDVVSSLPQHQLRALLAFVTASDRVPLGGYKGITFVVQRNGPDTDRLPTALTCFGRLLLPAYASRGKLRDKLLTAINNASGFGLI</sequence>
<name>A0A9W8H120_9FUNG</name>
<feature type="non-terminal residue" evidence="7">
    <location>
        <position position="1"/>
    </location>
</feature>
<dbReference type="Gene3D" id="3.30.2410.10">
    <property type="entry name" value="Hect, E3 ligase catalytic domain"/>
    <property type="match status" value="1"/>
</dbReference>
<dbReference type="FunFam" id="3.30.2410.10:FF:000003">
    <property type="entry name" value="probable E3 ubiquitin-protein ligase HERC4 isoform X1"/>
    <property type="match status" value="1"/>
</dbReference>
<dbReference type="PROSITE" id="PS50237">
    <property type="entry name" value="HECT"/>
    <property type="match status" value="1"/>
</dbReference>
<evidence type="ECO:0000313" key="7">
    <source>
        <dbReference type="EMBL" id="KAJ2776363.1"/>
    </source>
</evidence>
<evidence type="ECO:0000313" key="8">
    <source>
        <dbReference type="Proteomes" id="UP001140217"/>
    </source>
</evidence>
<evidence type="ECO:0000256" key="3">
    <source>
        <dbReference type="ARBA" id="ARBA00022679"/>
    </source>
</evidence>
<accession>A0A9W8H120</accession>
<dbReference type="EC" id="2.3.2.26" evidence="2"/>
<dbReference type="EMBL" id="JANBUL010000368">
    <property type="protein sequence ID" value="KAJ2776363.1"/>
    <property type="molecule type" value="Genomic_DNA"/>
</dbReference>
<keyword evidence="3" id="KW-0808">Transferase</keyword>
<feature type="active site" description="Glycyl thioester intermediate" evidence="5">
    <location>
        <position position="142"/>
    </location>
</feature>
<dbReference type="Gene3D" id="3.90.1750.10">
    <property type="entry name" value="Hect, E3 ligase catalytic domains"/>
    <property type="match status" value="1"/>
</dbReference>
<gene>
    <name evidence="7" type="ORF">H4R18_005708</name>
</gene>
<evidence type="ECO:0000256" key="1">
    <source>
        <dbReference type="ARBA" id="ARBA00000885"/>
    </source>
</evidence>
<protein>
    <recommendedName>
        <fullName evidence="2">HECT-type E3 ubiquitin transferase</fullName>
        <ecNumber evidence="2">2.3.2.26</ecNumber>
    </recommendedName>
</protein>
<dbReference type="Pfam" id="PF00632">
    <property type="entry name" value="HECT"/>
    <property type="match status" value="1"/>
</dbReference>
<reference evidence="7" key="1">
    <citation type="submission" date="2022-07" db="EMBL/GenBank/DDBJ databases">
        <title>Phylogenomic reconstructions and comparative analyses of Kickxellomycotina fungi.</title>
        <authorList>
            <person name="Reynolds N.K."/>
            <person name="Stajich J.E."/>
            <person name="Barry K."/>
            <person name="Grigoriev I.V."/>
            <person name="Crous P."/>
            <person name="Smith M.E."/>
        </authorList>
    </citation>
    <scope>NUCLEOTIDE SEQUENCE</scope>
    <source>
        <strain evidence="7">NBRC 105414</strain>
    </source>
</reference>
<dbReference type="SUPFAM" id="SSF56204">
    <property type="entry name" value="Hect, E3 ligase catalytic domain"/>
    <property type="match status" value="1"/>
</dbReference>
<comment type="catalytic activity">
    <reaction evidence="1">
        <text>S-ubiquitinyl-[E2 ubiquitin-conjugating enzyme]-L-cysteine + [acceptor protein]-L-lysine = [E2 ubiquitin-conjugating enzyme]-L-cysteine + N(6)-ubiquitinyl-[acceptor protein]-L-lysine.</text>
        <dbReference type="EC" id="2.3.2.26"/>
    </reaction>
</comment>
<dbReference type="InterPro" id="IPR000569">
    <property type="entry name" value="HECT_dom"/>
</dbReference>
<dbReference type="Gene3D" id="3.30.2160.10">
    <property type="entry name" value="Hect, E3 ligase catalytic domain"/>
    <property type="match status" value="1"/>
</dbReference>
<dbReference type="AlphaFoldDB" id="A0A9W8H120"/>
<evidence type="ECO:0000259" key="6">
    <source>
        <dbReference type="PROSITE" id="PS50237"/>
    </source>
</evidence>
<evidence type="ECO:0000256" key="5">
    <source>
        <dbReference type="PROSITE-ProRule" id="PRU00104"/>
    </source>
</evidence>
<keyword evidence="4 5" id="KW-0833">Ubl conjugation pathway</keyword>
<dbReference type="GO" id="GO:0061630">
    <property type="term" value="F:ubiquitin protein ligase activity"/>
    <property type="evidence" value="ECO:0007669"/>
    <property type="project" value="UniProtKB-EC"/>
</dbReference>